<evidence type="ECO:0000313" key="1">
    <source>
        <dbReference type="EMBL" id="JAD24674.1"/>
    </source>
</evidence>
<sequence length="16" mass="1705">MSNTVHLPRAKVAPSP</sequence>
<reference evidence="1" key="1">
    <citation type="submission" date="2014-09" db="EMBL/GenBank/DDBJ databases">
        <authorList>
            <person name="Magalhaes I.L.F."/>
            <person name="Oliveira U."/>
            <person name="Santos F.R."/>
            <person name="Vidigal T.H.D.A."/>
            <person name="Brescovit A.D."/>
            <person name="Santos A.J."/>
        </authorList>
    </citation>
    <scope>NUCLEOTIDE SEQUENCE</scope>
    <source>
        <tissue evidence="1">Shoot tissue taken approximately 20 cm above the soil surface</tissue>
    </source>
</reference>
<accession>A0A0A8YET0</accession>
<organism evidence="1">
    <name type="scientific">Arundo donax</name>
    <name type="common">Giant reed</name>
    <name type="synonym">Donax arundinaceus</name>
    <dbReference type="NCBI Taxonomy" id="35708"/>
    <lineage>
        <taxon>Eukaryota</taxon>
        <taxon>Viridiplantae</taxon>
        <taxon>Streptophyta</taxon>
        <taxon>Embryophyta</taxon>
        <taxon>Tracheophyta</taxon>
        <taxon>Spermatophyta</taxon>
        <taxon>Magnoliopsida</taxon>
        <taxon>Liliopsida</taxon>
        <taxon>Poales</taxon>
        <taxon>Poaceae</taxon>
        <taxon>PACMAD clade</taxon>
        <taxon>Arundinoideae</taxon>
        <taxon>Arundineae</taxon>
        <taxon>Arundo</taxon>
    </lineage>
</organism>
<dbReference type="EMBL" id="GBRH01273221">
    <property type="protein sequence ID" value="JAD24674.1"/>
    <property type="molecule type" value="Transcribed_RNA"/>
</dbReference>
<protein>
    <submittedName>
        <fullName evidence="1">Uncharacterized protein</fullName>
    </submittedName>
</protein>
<dbReference type="AlphaFoldDB" id="A0A0A8YET0"/>
<reference evidence="1" key="2">
    <citation type="journal article" date="2015" name="Data Brief">
        <title>Shoot transcriptome of the giant reed, Arundo donax.</title>
        <authorList>
            <person name="Barrero R.A."/>
            <person name="Guerrero F.D."/>
            <person name="Moolhuijzen P."/>
            <person name="Goolsby J.A."/>
            <person name="Tidwell J."/>
            <person name="Bellgard S.E."/>
            <person name="Bellgard M.I."/>
        </authorList>
    </citation>
    <scope>NUCLEOTIDE SEQUENCE</scope>
    <source>
        <tissue evidence="1">Shoot tissue taken approximately 20 cm above the soil surface</tissue>
    </source>
</reference>
<name>A0A0A8YET0_ARUDO</name>
<proteinExistence type="predicted"/>